<keyword evidence="12" id="KW-0007">Acetylation</keyword>
<evidence type="ECO:0000256" key="18">
    <source>
        <dbReference type="PROSITE-ProRule" id="PRU00042"/>
    </source>
</evidence>
<dbReference type="GO" id="GO:0008270">
    <property type="term" value="F:zinc ion binding"/>
    <property type="evidence" value="ECO:0007669"/>
    <property type="project" value="UniProtKB-KW"/>
</dbReference>
<keyword evidence="13" id="KW-0805">Transcription regulation</keyword>
<dbReference type="Pfam" id="PF23118">
    <property type="entry name" value="zf-C2H2_STOP2_C"/>
    <property type="match status" value="1"/>
</dbReference>
<dbReference type="Pfam" id="PF23115">
    <property type="entry name" value="zf-C2H2_STOP2_3rd"/>
    <property type="match status" value="1"/>
</dbReference>
<dbReference type="InterPro" id="IPR059161">
    <property type="entry name" value="Znf-C2H2_STOP1/2_3rd"/>
</dbReference>
<dbReference type="SMART" id="SM00355">
    <property type="entry name" value="ZnF_C2H2"/>
    <property type="match status" value="3"/>
</dbReference>
<dbReference type="FunFam" id="3.30.160.60:FF:000145">
    <property type="entry name" value="Zinc finger protein 574"/>
    <property type="match status" value="1"/>
</dbReference>
<dbReference type="SMART" id="SM00427">
    <property type="entry name" value="H2B"/>
    <property type="match status" value="1"/>
</dbReference>
<accession>A0A5B6X654</accession>
<keyword evidence="23" id="KW-1185">Reference proteome</keyword>
<dbReference type="Proteomes" id="UP000325315">
    <property type="component" value="Unassembled WGS sequence"/>
</dbReference>
<dbReference type="PROSITE" id="PS00028">
    <property type="entry name" value="ZINC_FINGER_C2H2_1"/>
    <property type="match status" value="1"/>
</dbReference>
<evidence type="ECO:0000256" key="2">
    <source>
        <dbReference type="ARBA" id="ARBA00004123"/>
    </source>
</evidence>
<dbReference type="GO" id="GO:0005634">
    <property type="term" value="C:nucleus"/>
    <property type="evidence" value="ECO:0007669"/>
    <property type="project" value="UniProtKB-SubCell"/>
</dbReference>
<keyword evidence="6" id="KW-1017">Isopeptide bond</keyword>
<evidence type="ECO:0000256" key="11">
    <source>
        <dbReference type="ARBA" id="ARBA00022843"/>
    </source>
</evidence>
<dbReference type="InterPro" id="IPR036236">
    <property type="entry name" value="Znf_C2H2_sf"/>
</dbReference>
<evidence type="ECO:0000256" key="16">
    <source>
        <dbReference type="ARBA" id="ARBA00023242"/>
    </source>
</evidence>
<dbReference type="InterPro" id="IPR009072">
    <property type="entry name" value="Histone-fold"/>
</dbReference>
<dbReference type="GO" id="GO:0000786">
    <property type="term" value="C:nucleosome"/>
    <property type="evidence" value="ECO:0007669"/>
    <property type="project" value="UniProtKB-KW"/>
</dbReference>
<evidence type="ECO:0000256" key="8">
    <source>
        <dbReference type="ARBA" id="ARBA00022737"/>
    </source>
</evidence>
<dbReference type="PRINTS" id="PR00621">
    <property type="entry name" value="HISTONEH2B"/>
</dbReference>
<dbReference type="FunFam" id="1.10.20.10:FF:000014">
    <property type="entry name" value="Histone H2B"/>
    <property type="match status" value="1"/>
</dbReference>
<dbReference type="PANTHER" id="PTHR46352:SF8">
    <property type="entry name" value="PROTEIN SENSITIVE TO PROTON RHIZOTOXICITY 2"/>
    <property type="match status" value="1"/>
</dbReference>
<keyword evidence="11" id="KW-0832">Ubl conjugation</keyword>
<reference evidence="23" key="1">
    <citation type="journal article" date="2019" name="Plant Biotechnol. J.">
        <title>Genome sequencing of the Australian wild diploid species Gossypium australe highlights disease resistance and delayed gland morphogenesis.</title>
        <authorList>
            <person name="Cai Y."/>
            <person name="Cai X."/>
            <person name="Wang Q."/>
            <person name="Wang P."/>
            <person name="Zhang Y."/>
            <person name="Cai C."/>
            <person name="Xu Y."/>
            <person name="Wang K."/>
            <person name="Zhou Z."/>
            <person name="Wang C."/>
            <person name="Geng S."/>
            <person name="Li B."/>
            <person name="Dong Q."/>
            <person name="Hou Y."/>
            <person name="Wang H."/>
            <person name="Ai P."/>
            <person name="Liu Z."/>
            <person name="Yi F."/>
            <person name="Sun M."/>
            <person name="An G."/>
            <person name="Cheng J."/>
            <person name="Zhang Y."/>
            <person name="Shi Q."/>
            <person name="Xie Y."/>
            <person name="Shi X."/>
            <person name="Chang Y."/>
            <person name="Huang F."/>
            <person name="Chen Y."/>
            <person name="Hong S."/>
            <person name="Mi L."/>
            <person name="Sun Q."/>
            <person name="Zhang L."/>
            <person name="Zhou B."/>
            <person name="Peng R."/>
            <person name="Zhang X."/>
            <person name="Liu F."/>
        </authorList>
    </citation>
    <scope>NUCLEOTIDE SEQUENCE [LARGE SCALE GENOMIC DNA]</scope>
    <source>
        <strain evidence="23">cv. PA1801</strain>
    </source>
</reference>
<organism evidence="22 23">
    <name type="scientific">Gossypium australe</name>
    <dbReference type="NCBI Taxonomy" id="47621"/>
    <lineage>
        <taxon>Eukaryota</taxon>
        <taxon>Viridiplantae</taxon>
        <taxon>Streptophyta</taxon>
        <taxon>Embryophyta</taxon>
        <taxon>Tracheophyta</taxon>
        <taxon>Spermatophyta</taxon>
        <taxon>Magnoliopsida</taxon>
        <taxon>eudicotyledons</taxon>
        <taxon>Gunneridae</taxon>
        <taxon>Pentapetalae</taxon>
        <taxon>rosids</taxon>
        <taxon>malvids</taxon>
        <taxon>Malvales</taxon>
        <taxon>Malvaceae</taxon>
        <taxon>Malvoideae</taxon>
        <taxon>Gossypium</taxon>
    </lineage>
</organism>
<evidence type="ECO:0000256" key="17">
    <source>
        <dbReference type="ARBA" id="ARBA00023269"/>
    </source>
</evidence>
<evidence type="ECO:0000259" key="21">
    <source>
        <dbReference type="PROSITE" id="PS50157"/>
    </source>
</evidence>
<evidence type="ECO:0000256" key="10">
    <source>
        <dbReference type="ARBA" id="ARBA00022833"/>
    </source>
</evidence>
<evidence type="ECO:0000256" key="20">
    <source>
        <dbReference type="SAM" id="MobiDB-lite"/>
    </source>
</evidence>
<dbReference type="EMBL" id="SMMG02000001">
    <property type="protein sequence ID" value="KAA3489701.1"/>
    <property type="molecule type" value="Genomic_DNA"/>
</dbReference>
<dbReference type="InterPro" id="IPR007125">
    <property type="entry name" value="H2A/H2B/H3"/>
</dbReference>
<keyword evidence="7" id="KW-0479">Metal-binding</keyword>
<dbReference type="AlphaFoldDB" id="A0A5B6X654"/>
<dbReference type="GO" id="GO:0003677">
    <property type="term" value="F:DNA binding"/>
    <property type="evidence" value="ECO:0007669"/>
    <property type="project" value="UniProtKB-KW"/>
</dbReference>
<evidence type="ECO:0000256" key="14">
    <source>
        <dbReference type="ARBA" id="ARBA00023125"/>
    </source>
</evidence>
<proteinExistence type="inferred from homology"/>
<keyword evidence="16 19" id="KW-0539">Nucleus</keyword>
<dbReference type="PANTHER" id="PTHR46352">
    <property type="entry name" value="PROTEIN SENSITIVE TO PROTON RHIZOTOXICITY 1"/>
    <property type="match status" value="1"/>
</dbReference>
<evidence type="ECO:0000256" key="7">
    <source>
        <dbReference type="ARBA" id="ARBA00022723"/>
    </source>
</evidence>
<evidence type="ECO:0000256" key="5">
    <source>
        <dbReference type="ARBA" id="ARBA00022454"/>
    </source>
</evidence>
<keyword evidence="15" id="KW-0804">Transcription</keyword>
<dbReference type="GO" id="GO:0030527">
    <property type="term" value="F:structural constituent of chromatin"/>
    <property type="evidence" value="ECO:0007669"/>
    <property type="project" value="InterPro"/>
</dbReference>
<name>A0A5B6X654_9ROSI</name>
<evidence type="ECO:0000256" key="4">
    <source>
        <dbReference type="ARBA" id="ARBA00006846"/>
    </source>
</evidence>
<dbReference type="InterPro" id="IPR058196">
    <property type="entry name" value="zf-C2H2_STOP1/2_C"/>
</dbReference>
<comment type="subcellular location">
    <subcellularLocation>
        <location evidence="3">Chromosome</location>
    </subcellularLocation>
    <subcellularLocation>
        <location evidence="2 19">Nucleus</location>
    </subcellularLocation>
</comment>
<feature type="region of interest" description="Disordered" evidence="20">
    <location>
        <begin position="1"/>
        <end position="40"/>
    </location>
</feature>
<dbReference type="InterPro" id="IPR013087">
    <property type="entry name" value="Znf_C2H2_type"/>
</dbReference>
<comment type="similarity">
    <text evidence="4 19">Belongs to the histone H2B family.</text>
</comment>
<evidence type="ECO:0000256" key="1">
    <source>
        <dbReference type="ARBA" id="ARBA00002001"/>
    </source>
</evidence>
<dbReference type="PROSITE" id="PS00357">
    <property type="entry name" value="HISTONE_H2B"/>
    <property type="match status" value="1"/>
</dbReference>
<feature type="compositionally biased region" description="Polar residues" evidence="20">
    <location>
        <begin position="1"/>
        <end position="16"/>
    </location>
</feature>
<dbReference type="Gene3D" id="3.30.160.60">
    <property type="entry name" value="Classic Zinc Finger"/>
    <property type="match status" value="1"/>
</dbReference>
<keyword evidence="10" id="KW-0862">Zinc</keyword>
<dbReference type="InterPro" id="IPR055333">
    <property type="entry name" value="HISTONE_H2B_site"/>
</dbReference>
<protein>
    <recommendedName>
        <fullName evidence="19">Histone H2B</fullName>
    </recommendedName>
</protein>
<evidence type="ECO:0000256" key="15">
    <source>
        <dbReference type="ARBA" id="ARBA00023163"/>
    </source>
</evidence>
<dbReference type="InterPro" id="IPR044300">
    <property type="entry name" value="STOP1/2"/>
</dbReference>
<dbReference type="GO" id="GO:0010447">
    <property type="term" value="P:response to acidic pH"/>
    <property type="evidence" value="ECO:0007669"/>
    <property type="project" value="InterPro"/>
</dbReference>
<evidence type="ECO:0000256" key="12">
    <source>
        <dbReference type="ARBA" id="ARBA00022990"/>
    </source>
</evidence>
<dbReference type="Pfam" id="PF00125">
    <property type="entry name" value="Histone"/>
    <property type="match status" value="1"/>
</dbReference>
<dbReference type="Gene3D" id="1.10.20.10">
    <property type="entry name" value="Histone, subunit A"/>
    <property type="match status" value="1"/>
</dbReference>
<gene>
    <name evidence="22" type="ORF">EPI10_033281</name>
</gene>
<dbReference type="CDD" id="cd22910">
    <property type="entry name" value="HFD_H2B"/>
    <property type="match status" value="1"/>
</dbReference>
<keyword evidence="14 19" id="KW-0238">DNA-binding</keyword>
<evidence type="ECO:0000256" key="19">
    <source>
        <dbReference type="RuleBase" id="RU000451"/>
    </source>
</evidence>
<keyword evidence="9 18" id="KW-0863">Zinc-finger</keyword>
<comment type="subunit">
    <text evidence="19">The nucleosome is a histone octamer containing two molecules each of H2A, H2B, H3 and H4 assembled in one H3-H4 heterotetramer and two H2A-H2B heterodimers. The octamer wraps approximately 147 bp of DNA.</text>
</comment>
<comment type="function">
    <text evidence="1">Core component of nucleosome. Nucleosomes wrap and compact DNA into chromatin, limiting DNA accessibility to the cellular machineries which require DNA as a template. Histones thereby play a central role in transcription regulation, DNA repair, DNA replication and chromosomal stability. DNA accessibility is regulated via a complex set of post-translational modifications of histones, also called histone code, and nucleosome remodeling.</text>
</comment>
<evidence type="ECO:0000256" key="3">
    <source>
        <dbReference type="ARBA" id="ARBA00004286"/>
    </source>
</evidence>
<dbReference type="SUPFAM" id="SSF57667">
    <property type="entry name" value="beta-beta-alpha zinc fingers"/>
    <property type="match status" value="1"/>
</dbReference>
<keyword evidence="5 19" id="KW-0158">Chromosome</keyword>
<dbReference type="InterPro" id="IPR000558">
    <property type="entry name" value="Histone_H2B"/>
</dbReference>
<feature type="region of interest" description="Disordered" evidence="20">
    <location>
        <begin position="554"/>
        <end position="601"/>
    </location>
</feature>
<dbReference type="SUPFAM" id="SSF47113">
    <property type="entry name" value="Histone-fold"/>
    <property type="match status" value="1"/>
</dbReference>
<evidence type="ECO:0000313" key="23">
    <source>
        <dbReference type="Proteomes" id="UP000325315"/>
    </source>
</evidence>
<comment type="caution">
    <text evidence="22">The sequence shown here is derived from an EMBL/GenBank/DDBJ whole genome shotgun (WGS) entry which is preliminary data.</text>
</comment>
<keyword evidence="17 19" id="KW-0544">Nucleosome core</keyword>
<keyword evidence="8" id="KW-0677">Repeat</keyword>
<evidence type="ECO:0000256" key="13">
    <source>
        <dbReference type="ARBA" id="ARBA00023015"/>
    </source>
</evidence>
<dbReference type="GO" id="GO:0010044">
    <property type="term" value="P:response to aluminum ion"/>
    <property type="evidence" value="ECO:0007669"/>
    <property type="project" value="InterPro"/>
</dbReference>
<feature type="compositionally biased region" description="Basic and acidic residues" evidence="20">
    <location>
        <begin position="554"/>
        <end position="595"/>
    </location>
</feature>
<feature type="domain" description="C2H2-type" evidence="21">
    <location>
        <begin position="236"/>
        <end position="263"/>
    </location>
</feature>
<dbReference type="PROSITE" id="PS50157">
    <property type="entry name" value="ZINC_FINGER_C2H2_2"/>
    <property type="match status" value="1"/>
</dbReference>
<evidence type="ECO:0000256" key="9">
    <source>
        <dbReference type="ARBA" id="ARBA00022771"/>
    </source>
</evidence>
<evidence type="ECO:0000313" key="22">
    <source>
        <dbReference type="EMBL" id="KAA3489701.1"/>
    </source>
</evidence>
<evidence type="ECO:0000256" key="6">
    <source>
        <dbReference type="ARBA" id="ARBA00022499"/>
    </source>
</evidence>
<dbReference type="GO" id="GO:0046982">
    <property type="term" value="F:protein heterodimerization activity"/>
    <property type="evidence" value="ECO:0007669"/>
    <property type="project" value="InterPro"/>
</dbReference>
<dbReference type="OrthoDB" id="8113227at2759"/>
<sequence length="695" mass="77358">MISGSASCFPSASQGSPMYPLAEENTVPSSLEVGSGSGPDQSHSTTLLYNLSILKDKVHEAQSLVSILISPDQAHPESTSLAVSSMGSLVQDIIVTASSMIFICQQMSLGSASGNNINTELHQQHVRVTPDNRISQPPNFSDICVGNIVQEKGQSFYSSAETISWYGDHCNNYRNNNNGNNRNRSLQVSNDDKLEREEFVELPRRSEISGGCEAVSAMNYDIIELDAEDLLAKYTHYCQVCGKGFKRDANLRMHMRAHGDEYKSSAALSNPMKNLREGSSSSSAMGNCSTKMNKKYSCPQEGCRWNQKHAKFQPLKSMICVKNHYKRSHCPKMYVCKRCNCKQFSVLSDLRTHEKHCGDLKWQCSCGTTFSRKDKLMGHVALFVGHTPALATNPLANPGTKQNKYGINTVAAEFTVFGNITTDFEISRAVGTRGDGILYLLTLSHAPPNKYLKLLVPKSLAMFPSSKSSDKIIHKIIRVLLHHAEWEKKRKNREVLHCQSPGSNPITAIRMGIFRSTSFHNQNGRQLQAFSKGPCFSPKIRVLERLKSLRTDLHSMQQAEKKPAEKKPAEEKKAEKAPAEKKPRAEKKLPKEAGDKKKKRPKKSVETYKIYIFKVLKQVHPDIGISSKAMGIMNSFINDIFEKLAQEASRLARYNKKPTITSREIQTAVRLVLPGELAKHAVSEGTKAVTKFTSS</sequence>